<comment type="caution">
    <text evidence="2">The sequence shown here is derived from an EMBL/GenBank/DDBJ whole genome shotgun (WGS) entry which is preliminary data.</text>
</comment>
<keyword evidence="1" id="KW-0732">Signal</keyword>
<dbReference type="Gene3D" id="3.40.190.10">
    <property type="entry name" value="Periplasmic binding protein-like II"/>
    <property type="match status" value="1"/>
</dbReference>
<gene>
    <name evidence="2" type="ORF">CHI12_17765</name>
</gene>
<dbReference type="InterPro" id="IPR050490">
    <property type="entry name" value="Bact_solute-bd_prot1"/>
</dbReference>
<dbReference type="PROSITE" id="PS51257">
    <property type="entry name" value="PROKAR_LIPOPROTEIN"/>
    <property type="match status" value="1"/>
</dbReference>
<dbReference type="EMBL" id="NPBH01000084">
    <property type="protein sequence ID" value="PAE06202.1"/>
    <property type="molecule type" value="Genomic_DNA"/>
</dbReference>
<evidence type="ECO:0000313" key="3">
    <source>
        <dbReference type="Proteomes" id="UP000216475"/>
    </source>
</evidence>
<dbReference type="PANTHER" id="PTHR43649">
    <property type="entry name" value="ARABINOSE-BINDING PROTEIN-RELATED"/>
    <property type="match status" value="1"/>
</dbReference>
<feature type="chain" id="PRO_5012221845" description="ABC transporter substrate-binding protein" evidence="1">
    <location>
        <begin position="29"/>
        <end position="434"/>
    </location>
</feature>
<dbReference type="Pfam" id="PF01547">
    <property type="entry name" value="SBP_bac_1"/>
    <property type="match status" value="1"/>
</dbReference>
<evidence type="ECO:0000313" key="2">
    <source>
        <dbReference type="EMBL" id="PAE06202.1"/>
    </source>
</evidence>
<evidence type="ECO:0008006" key="4">
    <source>
        <dbReference type="Google" id="ProtNLM"/>
    </source>
</evidence>
<name>A0A268H8J6_9BACI</name>
<evidence type="ECO:0000256" key="1">
    <source>
        <dbReference type="SAM" id="SignalP"/>
    </source>
</evidence>
<reference evidence="2 3" key="1">
    <citation type="submission" date="2017-07" db="EMBL/GenBank/DDBJ databases">
        <title>Isolation and whole genome analysis of endospore-forming bacteria from heroin.</title>
        <authorList>
            <person name="Kalinowski J."/>
            <person name="Ahrens B."/>
            <person name="Al-Dilaimi A."/>
            <person name="Winkler A."/>
            <person name="Wibberg D."/>
            <person name="Schleenbecker U."/>
            <person name="Ruckert C."/>
            <person name="Wolfel R."/>
            <person name="Grass G."/>
        </authorList>
    </citation>
    <scope>NUCLEOTIDE SEQUENCE [LARGE SCALE GENOMIC DNA]</scope>
    <source>
        <strain evidence="2 3">7509</strain>
    </source>
</reference>
<accession>A0A268H8J6</accession>
<dbReference type="Proteomes" id="UP000216475">
    <property type="component" value="Unassembled WGS sequence"/>
</dbReference>
<dbReference type="InterPro" id="IPR006059">
    <property type="entry name" value="SBP"/>
</dbReference>
<sequence>MTLMKKCLQFLMCIVIIASLLVGCNVNEKPVSGSEGQIVLNFWTAWGPGSKEEETGLKVIEAFEKEHPNIKVNVQVMTFDMLYDNIITSINAGNAPDISWGLGEWFSDLNHADALLDLTPYYEEWEDKELIYDNVIEALTVNGKLKALPNYLGNRALLYNKDILTEAGLDGPPETWEDLISMGPIIKEKTGKYAFGISGTGVRAPQELIMYLAQNDLQLAVEDGSGKFKNTWNENPDELKRATEVFQFYKTLLQDGVIDPNGRSWGHQEEDTNFSLGQYAMVVNGAWMEDTIEESGVVDNLGISPPPKNTSKATYLEISPYYIFKDSDHPEEAWKLIKAMFGDEYQEGANLYKSPRKDIKGEGLWAEGFDGLTEIGAVFPQVSLGKVTNDMTDAVGRVLLLEEDPEKTASWLGEEINKSLEANGQLSEDAVRSK</sequence>
<protein>
    <recommendedName>
        <fullName evidence="4">ABC transporter substrate-binding protein</fullName>
    </recommendedName>
</protein>
<dbReference type="AlphaFoldDB" id="A0A268H8J6"/>
<organism evidence="2 3">
    <name type="scientific">Terribacillus saccharophilus</name>
    <dbReference type="NCBI Taxonomy" id="361277"/>
    <lineage>
        <taxon>Bacteria</taxon>
        <taxon>Bacillati</taxon>
        <taxon>Bacillota</taxon>
        <taxon>Bacilli</taxon>
        <taxon>Bacillales</taxon>
        <taxon>Bacillaceae</taxon>
        <taxon>Terribacillus</taxon>
    </lineage>
</organism>
<dbReference type="CDD" id="cd13585">
    <property type="entry name" value="PBP2_TMBP_like"/>
    <property type="match status" value="1"/>
</dbReference>
<dbReference type="PANTHER" id="PTHR43649:SF12">
    <property type="entry name" value="DIACETYLCHITOBIOSE BINDING PROTEIN DASA"/>
    <property type="match status" value="1"/>
</dbReference>
<proteinExistence type="predicted"/>
<dbReference type="SUPFAM" id="SSF53850">
    <property type="entry name" value="Periplasmic binding protein-like II"/>
    <property type="match status" value="1"/>
</dbReference>
<feature type="signal peptide" evidence="1">
    <location>
        <begin position="1"/>
        <end position="28"/>
    </location>
</feature>